<accession>A0AA88Y8G3</accession>
<protein>
    <submittedName>
        <fullName evidence="2">Uncharacterized protein</fullName>
    </submittedName>
</protein>
<name>A0AA88Y8G3_PINIB</name>
<evidence type="ECO:0000313" key="3">
    <source>
        <dbReference type="Proteomes" id="UP001186944"/>
    </source>
</evidence>
<reference evidence="2" key="1">
    <citation type="submission" date="2019-08" db="EMBL/GenBank/DDBJ databases">
        <title>The improved chromosome-level genome for the pearl oyster Pinctada fucata martensii using PacBio sequencing and Hi-C.</title>
        <authorList>
            <person name="Zheng Z."/>
        </authorList>
    </citation>
    <scope>NUCLEOTIDE SEQUENCE</scope>
    <source>
        <strain evidence="2">ZZ-2019</strain>
        <tissue evidence="2">Adductor muscle</tissue>
    </source>
</reference>
<keyword evidence="1" id="KW-0732">Signal</keyword>
<organism evidence="2 3">
    <name type="scientific">Pinctada imbricata</name>
    <name type="common">Atlantic pearl-oyster</name>
    <name type="synonym">Pinctada martensii</name>
    <dbReference type="NCBI Taxonomy" id="66713"/>
    <lineage>
        <taxon>Eukaryota</taxon>
        <taxon>Metazoa</taxon>
        <taxon>Spiralia</taxon>
        <taxon>Lophotrochozoa</taxon>
        <taxon>Mollusca</taxon>
        <taxon>Bivalvia</taxon>
        <taxon>Autobranchia</taxon>
        <taxon>Pteriomorphia</taxon>
        <taxon>Pterioida</taxon>
        <taxon>Pterioidea</taxon>
        <taxon>Pteriidae</taxon>
        <taxon>Pinctada</taxon>
    </lineage>
</organism>
<feature type="chain" id="PRO_5041642413" evidence="1">
    <location>
        <begin position="21"/>
        <end position="151"/>
    </location>
</feature>
<proteinExistence type="predicted"/>
<gene>
    <name evidence="2" type="ORF">FSP39_013534</name>
</gene>
<dbReference type="AlphaFoldDB" id="A0AA88Y8G3"/>
<evidence type="ECO:0000256" key="1">
    <source>
        <dbReference type="SAM" id="SignalP"/>
    </source>
</evidence>
<evidence type="ECO:0000313" key="2">
    <source>
        <dbReference type="EMBL" id="KAK3100017.1"/>
    </source>
</evidence>
<dbReference type="Proteomes" id="UP001186944">
    <property type="component" value="Unassembled WGS sequence"/>
</dbReference>
<comment type="caution">
    <text evidence="2">The sequence shown here is derived from an EMBL/GenBank/DDBJ whole genome shotgun (WGS) entry which is preliminary data.</text>
</comment>
<sequence length="151" mass="17326">MPHMSMNLLHALALGLTTVAEWTLKHYYNGRKYVKSSLTTGNFYFSSDSSGNVILKQYEDSSSPSYLSFIVLEKGADDVRYKIHLPKNPSGEDWYLTNSKKDVKYEQLNSIDGIVRRGDLFSIFEVRNSAASCKGTGWMKREDNQQKYYLE</sequence>
<dbReference type="EMBL" id="VSWD01000006">
    <property type="protein sequence ID" value="KAK3100017.1"/>
    <property type="molecule type" value="Genomic_DNA"/>
</dbReference>
<keyword evidence="3" id="KW-1185">Reference proteome</keyword>
<feature type="signal peptide" evidence="1">
    <location>
        <begin position="1"/>
        <end position="20"/>
    </location>
</feature>